<feature type="signal peptide" evidence="2">
    <location>
        <begin position="1"/>
        <end position="28"/>
    </location>
</feature>
<feature type="chain" id="PRO_5040915390" description="Lipoprotein" evidence="2">
    <location>
        <begin position="29"/>
        <end position="312"/>
    </location>
</feature>
<name>A0A9X3SKE3_9ACTN</name>
<dbReference type="EMBL" id="JAJAQC010000002">
    <property type="protein sequence ID" value="MDA0562916.1"/>
    <property type="molecule type" value="Genomic_DNA"/>
</dbReference>
<proteinExistence type="predicted"/>
<dbReference type="RefSeq" id="WP_270070211.1">
    <property type="nucleotide sequence ID" value="NZ_JAJAQC010000002.1"/>
</dbReference>
<dbReference type="AlphaFoldDB" id="A0A9X3SKE3"/>
<reference evidence="3" key="1">
    <citation type="submission" date="2021-10" db="EMBL/GenBank/DDBJ databases">
        <title>Streptomonospora sp. nov., isolated from mangrove soil.</title>
        <authorList>
            <person name="Chen X."/>
            <person name="Ge X."/>
            <person name="Liu W."/>
        </authorList>
    </citation>
    <scope>NUCLEOTIDE SEQUENCE</scope>
    <source>
        <strain evidence="3">S1-112</strain>
    </source>
</reference>
<feature type="compositionally biased region" description="Low complexity" evidence="1">
    <location>
        <begin position="26"/>
        <end position="50"/>
    </location>
</feature>
<dbReference type="InterPro" id="IPR029046">
    <property type="entry name" value="LolA/LolB/LppX"/>
</dbReference>
<evidence type="ECO:0000313" key="4">
    <source>
        <dbReference type="Proteomes" id="UP001140076"/>
    </source>
</evidence>
<dbReference type="Gene3D" id="2.50.20.20">
    <property type="match status" value="1"/>
</dbReference>
<evidence type="ECO:0000256" key="2">
    <source>
        <dbReference type="SAM" id="SignalP"/>
    </source>
</evidence>
<gene>
    <name evidence="3" type="ORF">LG943_00980</name>
</gene>
<comment type="caution">
    <text evidence="3">The sequence shown here is derived from an EMBL/GenBank/DDBJ whole genome shotgun (WGS) entry which is preliminary data.</text>
</comment>
<dbReference type="SUPFAM" id="SSF89392">
    <property type="entry name" value="Prokaryotic lipoproteins and lipoprotein localization factors"/>
    <property type="match status" value="1"/>
</dbReference>
<organism evidence="3 4">
    <name type="scientific">Streptomonospora mangrovi</name>
    <dbReference type="NCBI Taxonomy" id="2883123"/>
    <lineage>
        <taxon>Bacteria</taxon>
        <taxon>Bacillati</taxon>
        <taxon>Actinomycetota</taxon>
        <taxon>Actinomycetes</taxon>
        <taxon>Streptosporangiales</taxon>
        <taxon>Nocardiopsidaceae</taxon>
        <taxon>Streptomonospora</taxon>
    </lineage>
</organism>
<keyword evidence="4" id="KW-1185">Reference proteome</keyword>
<dbReference type="PROSITE" id="PS51318">
    <property type="entry name" value="TAT"/>
    <property type="match status" value="1"/>
</dbReference>
<keyword evidence="2" id="KW-0732">Signal</keyword>
<protein>
    <recommendedName>
        <fullName evidence="5">Lipoprotein</fullName>
    </recommendedName>
</protein>
<dbReference type="Proteomes" id="UP001140076">
    <property type="component" value="Unassembled WGS sequence"/>
</dbReference>
<accession>A0A9X3SKE3</accession>
<feature type="region of interest" description="Disordered" evidence="1">
    <location>
        <begin position="26"/>
        <end position="81"/>
    </location>
</feature>
<evidence type="ECO:0008006" key="5">
    <source>
        <dbReference type="Google" id="ProtNLM"/>
    </source>
</evidence>
<evidence type="ECO:0000256" key="1">
    <source>
        <dbReference type="SAM" id="MobiDB-lite"/>
    </source>
</evidence>
<sequence>MGTMGRRSLPMALAAGALAVAVGGCVSAPEGGAADPSGSASPSAEGSPRPSGDPPAPPESGPTAGDPDTPIPTPEATPEDPQALVDAVEEAVLTRGTARYTATASLGGVRRAGAEGGYAFHSAEDFDFTARLDMTSRDGDDYSARAVAVGDAFFLRPPTTEGMPEGTTWIRRSRADFEDPPEPRALYSEAIRAIAGIRDWSMIAGAGDLVPAGGRTVDGVRTSGYRATFAVVDGMAHVGGTGGAWRVLQDLYAQGVREISFTVWIDDHYLPRAVLADMDTDDGPGHVEMEFSDWGAEVDLTAPSGDEVWRRS</sequence>
<feature type="compositionally biased region" description="Pro residues" evidence="1">
    <location>
        <begin position="51"/>
        <end position="60"/>
    </location>
</feature>
<dbReference type="PROSITE" id="PS51257">
    <property type="entry name" value="PROKAR_LIPOPROTEIN"/>
    <property type="match status" value="1"/>
</dbReference>
<evidence type="ECO:0000313" key="3">
    <source>
        <dbReference type="EMBL" id="MDA0562916.1"/>
    </source>
</evidence>
<dbReference type="InterPro" id="IPR006311">
    <property type="entry name" value="TAT_signal"/>
</dbReference>